<dbReference type="InterPro" id="IPR043131">
    <property type="entry name" value="BCAT-like_N"/>
</dbReference>
<dbReference type="Proteomes" id="UP001139293">
    <property type="component" value="Unassembled WGS sequence"/>
</dbReference>
<dbReference type="PROSITE" id="PS00770">
    <property type="entry name" value="AA_TRANSFER_CLASS_4"/>
    <property type="match status" value="1"/>
</dbReference>
<evidence type="ECO:0000256" key="5">
    <source>
        <dbReference type="ARBA" id="ARBA00022909"/>
    </source>
</evidence>
<dbReference type="SUPFAM" id="SSF56752">
    <property type="entry name" value="D-aminoacid aminotransferase-like PLP-dependent enzymes"/>
    <property type="match status" value="2"/>
</dbReference>
<evidence type="ECO:0000256" key="6">
    <source>
        <dbReference type="ARBA" id="ARBA00023239"/>
    </source>
</evidence>
<evidence type="ECO:0000256" key="14">
    <source>
        <dbReference type="RuleBase" id="RU004516"/>
    </source>
</evidence>
<dbReference type="InterPro" id="IPR001544">
    <property type="entry name" value="Aminotrans_IV"/>
</dbReference>
<dbReference type="Pfam" id="PF01063">
    <property type="entry name" value="Aminotran_4"/>
    <property type="match status" value="2"/>
</dbReference>
<dbReference type="EMBL" id="JAKILB010000001">
    <property type="protein sequence ID" value="MCL1137127.1"/>
    <property type="molecule type" value="Genomic_DNA"/>
</dbReference>
<dbReference type="GO" id="GO:0005829">
    <property type="term" value="C:cytosol"/>
    <property type="evidence" value="ECO:0007669"/>
    <property type="project" value="TreeGrafter"/>
</dbReference>
<evidence type="ECO:0000256" key="2">
    <source>
        <dbReference type="ARBA" id="ARBA00009320"/>
    </source>
</evidence>
<dbReference type="GO" id="GO:0008153">
    <property type="term" value="P:4-aminobenzoate biosynthetic process"/>
    <property type="evidence" value="ECO:0007669"/>
    <property type="project" value="UniProtKB-UniRule"/>
</dbReference>
<dbReference type="PANTHER" id="PTHR42743">
    <property type="entry name" value="AMINO-ACID AMINOTRANSFERASE"/>
    <property type="match status" value="1"/>
</dbReference>
<protein>
    <recommendedName>
        <fullName evidence="11 12">Aminodeoxychorismate lyase</fullName>
        <ecNumber evidence="8 12">4.1.3.38</ecNumber>
    </recommendedName>
</protein>
<evidence type="ECO:0000256" key="10">
    <source>
        <dbReference type="ARBA" id="ARBA00054027"/>
    </source>
</evidence>
<dbReference type="RefSeq" id="WP_248948060.1">
    <property type="nucleotide sequence ID" value="NZ_JAKILB010000001.1"/>
</dbReference>
<dbReference type="InterPro" id="IPR050571">
    <property type="entry name" value="Class-IV_PLP-Dep_Aminotrnsfr"/>
</dbReference>
<evidence type="ECO:0000256" key="12">
    <source>
        <dbReference type="NCBIfam" id="TIGR03461"/>
    </source>
</evidence>
<evidence type="ECO:0000256" key="9">
    <source>
        <dbReference type="ARBA" id="ARBA00049529"/>
    </source>
</evidence>
<comment type="pathway">
    <text evidence="7">Cofactor biosynthesis; tetrahydrofolate biosynthesis; 4-aminobenzoate from chorismate: step 2/2.</text>
</comment>
<comment type="catalytic activity">
    <reaction evidence="9">
        <text>4-amino-4-deoxychorismate = 4-aminobenzoate + pyruvate + H(+)</text>
        <dbReference type="Rhea" id="RHEA:16201"/>
        <dbReference type="ChEBI" id="CHEBI:15361"/>
        <dbReference type="ChEBI" id="CHEBI:15378"/>
        <dbReference type="ChEBI" id="CHEBI:17836"/>
        <dbReference type="ChEBI" id="CHEBI:58406"/>
        <dbReference type="EC" id="4.1.3.38"/>
    </reaction>
</comment>
<dbReference type="InterPro" id="IPR036038">
    <property type="entry name" value="Aminotransferase-like"/>
</dbReference>
<sequence length="311" mass="34188">MSEVWVNGQPDTNVNPLDRGLAYGDGLFATMRVSQGQILFLTAHLERLVQGTFRLGFNWYPSATLKQQLTCLAQANPHSCIKLLLTRGAGGRGYGIDLVRQNLAFIGEEIAVSESATQAGKDLAKDNGKGATASNNAGLPIINEIVSVHALPAQYAAWQQEGICLALSDIKLGRQSKLAGIKHCNRLEQVLIKSTALPENAQDWLVLDSDDNIIESSMANIFFVVEQIIMTPRICFAGVAGMMREQVIYQLLEMGYKVEICDFHYSMLAKAQYAFITNSLFGLIDVVVIDDKQFSRTSLTSKVREQLSLTL</sequence>
<comment type="similarity">
    <text evidence="2 13">Belongs to the class-IV pyridoxal-phosphate-dependent aminotransferase family.</text>
</comment>
<dbReference type="Gene3D" id="3.20.10.10">
    <property type="entry name" value="D-amino Acid Aminotransferase, subunit A, domain 2"/>
    <property type="match status" value="1"/>
</dbReference>
<comment type="subunit">
    <text evidence="3">Homodimer.</text>
</comment>
<dbReference type="GO" id="GO:0046656">
    <property type="term" value="P:folic acid biosynthetic process"/>
    <property type="evidence" value="ECO:0007669"/>
    <property type="project" value="UniProtKB-KW"/>
</dbReference>
<dbReference type="EC" id="4.1.3.38" evidence="8 12"/>
<dbReference type="AlphaFoldDB" id="A0A9X1Z9X8"/>
<reference evidence="15" key="1">
    <citation type="submission" date="2022-01" db="EMBL/GenBank/DDBJ databases">
        <title>Whole genome-based taxonomy of the Shewanellaceae.</title>
        <authorList>
            <person name="Martin-Rodriguez A.J."/>
        </authorList>
    </citation>
    <scope>NUCLEOTIDE SEQUENCE</scope>
    <source>
        <strain evidence="15">KCTC 23973</strain>
    </source>
</reference>
<dbReference type="InterPro" id="IPR043132">
    <property type="entry name" value="BCAT-like_C"/>
</dbReference>
<evidence type="ECO:0000256" key="11">
    <source>
        <dbReference type="ARBA" id="ARBA00069174"/>
    </source>
</evidence>
<keyword evidence="4 14" id="KW-0663">Pyridoxal phosphate</keyword>
<comment type="cofactor">
    <cofactor evidence="1 14">
        <name>pyridoxal 5'-phosphate</name>
        <dbReference type="ChEBI" id="CHEBI:597326"/>
    </cofactor>
</comment>
<accession>A0A9X1Z9X8</accession>
<dbReference type="GO" id="GO:0030170">
    <property type="term" value="F:pyridoxal phosphate binding"/>
    <property type="evidence" value="ECO:0007669"/>
    <property type="project" value="InterPro"/>
</dbReference>
<keyword evidence="16" id="KW-1185">Reference proteome</keyword>
<evidence type="ECO:0000313" key="16">
    <source>
        <dbReference type="Proteomes" id="UP001139293"/>
    </source>
</evidence>
<evidence type="ECO:0000256" key="1">
    <source>
        <dbReference type="ARBA" id="ARBA00001933"/>
    </source>
</evidence>
<dbReference type="InterPro" id="IPR018300">
    <property type="entry name" value="Aminotrans_IV_CS"/>
</dbReference>
<keyword evidence="6 15" id="KW-0456">Lyase</keyword>
<dbReference type="Gene3D" id="3.30.470.10">
    <property type="match status" value="1"/>
</dbReference>
<dbReference type="NCBIfam" id="TIGR03461">
    <property type="entry name" value="pabC_Proteo"/>
    <property type="match status" value="1"/>
</dbReference>
<comment type="caution">
    <text evidence="15">The sequence shown here is derived from an EMBL/GenBank/DDBJ whole genome shotgun (WGS) entry which is preliminary data.</text>
</comment>
<evidence type="ECO:0000256" key="8">
    <source>
        <dbReference type="ARBA" id="ARBA00035676"/>
    </source>
</evidence>
<dbReference type="PANTHER" id="PTHR42743:SF2">
    <property type="entry name" value="AMINODEOXYCHORISMATE LYASE"/>
    <property type="match status" value="1"/>
</dbReference>
<evidence type="ECO:0000256" key="7">
    <source>
        <dbReference type="ARBA" id="ARBA00035633"/>
    </source>
</evidence>
<comment type="function">
    <text evidence="10">Involved in the biosynthesis of p-aminobenzoate (PABA), a precursor of tetrahydrofolate. Converts 4-amino-4-deoxychorismate into 4-aminobenzoate (PABA) and pyruvate.</text>
</comment>
<evidence type="ECO:0000313" key="15">
    <source>
        <dbReference type="EMBL" id="MCL1137127.1"/>
    </source>
</evidence>
<evidence type="ECO:0000256" key="3">
    <source>
        <dbReference type="ARBA" id="ARBA00011738"/>
    </source>
</evidence>
<name>A0A9X1Z9X8_9GAMM</name>
<evidence type="ECO:0000256" key="4">
    <source>
        <dbReference type="ARBA" id="ARBA00022898"/>
    </source>
</evidence>
<proteinExistence type="inferred from homology"/>
<dbReference type="InterPro" id="IPR017824">
    <property type="entry name" value="Aminodeoxychorismate_lyase_IV"/>
</dbReference>
<gene>
    <name evidence="15" type="primary">pabC</name>
    <name evidence="15" type="ORF">L2740_00855</name>
</gene>
<organism evidence="15 16">
    <name type="scientific">Shewanella pneumatophori</name>
    <dbReference type="NCBI Taxonomy" id="314092"/>
    <lineage>
        <taxon>Bacteria</taxon>
        <taxon>Pseudomonadati</taxon>
        <taxon>Pseudomonadota</taxon>
        <taxon>Gammaproteobacteria</taxon>
        <taxon>Alteromonadales</taxon>
        <taxon>Shewanellaceae</taxon>
        <taxon>Shewanella</taxon>
    </lineage>
</organism>
<keyword evidence="5" id="KW-0289">Folate biosynthesis</keyword>
<dbReference type="GO" id="GO:0008696">
    <property type="term" value="F:4-amino-4-deoxychorismate lyase activity"/>
    <property type="evidence" value="ECO:0007669"/>
    <property type="project" value="UniProtKB-UniRule"/>
</dbReference>
<dbReference type="FunFam" id="3.20.10.10:FF:000002">
    <property type="entry name" value="D-alanine aminotransferase"/>
    <property type="match status" value="1"/>
</dbReference>
<dbReference type="CDD" id="cd01559">
    <property type="entry name" value="ADCL_like"/>
    <property type="match status" value="1"/>
</dbReference>
<evidence type="ECO:0000256" key="13">
    <source>
        <dbReference type="RuleBase" id="RU004106"/>
    </source>
</evidence>